<dbReference type="Pfam" id="PF00561">
    <property type="entry name" value="Abhydrolase_1"/>
    <property type="match status" value="1"/>
</dbReference>
<proteinExistence type="predicted"/>
<evidence type="ECO:0000313" key="2">
    <source>
        <dbReference type="EMBL" id="SMG55940.1"/>
    </source>
</evidence>
<reference evidence="2 3" key="1">
    <citation type="submission" date="2017-04" db="EMBL/GenBank/DDBJ databases">
        <authorList>
            <person name="Afonso C.L."/>
            <person name="Miller P.J."/>
            <person name="Scott M.A."/>
            <person name="Spackman E."/>
            <person name="Goraichik I."/>
            <person name="Dimitrov K.M."/>
            <person name="Suarez D.L."/>
            <person name="Swayne D.E."/>
        </authorList>
    </citation>
    <scope>NUCLEOTIDE SEQUENCE [LARGE SCALE GENOMIC DNA]</scope>
    <source>
        <strain evidence="2 3">11</strain>
    </source>
</reference>
<dbReference type="PANTHER" id="PTHR43798">
    <property type="entry name" value="MONOACYLGLYCEROL LIPASE"/>
    <property type="match status" value="1"/>
</dbReference>
<keyword evidence="3" id="KW-1185">Reference proteome</keyword>
<name>A0A1X7LQH5_9BACL</name>
<dbReference type="EMBL" id="FXAZ01000006">
    <property type="protein sequence ID" value="SMG55940.1"/>
    <property type="molecule type" value="Genomic_DNA"/>
</dbReference>
<dbReference type="PRINTS" id="PR00111">
    <property type="entry name" value="ABHYDROLASE"/>
</dbReference>
<organism evidence="2 3">
    <name type="scientific">Paenibacillus aquistagni</name>
    <dbReference type="NCBI Taxonomy" id="1852522"/>
    <lineage>
        <taxon>Bacteria</taxon>
        <taxon>Bacillati</taxon>
        <taxon>Bacillota</taxon>
        <taxon>Bacilli</taxon>
        <taxon>Bacillales</taxon>
        <taxon>Paenibacillaceae</taxon>
        <taxon>Paenibacillus</taxon>
    </lineage>
</organism>
<dbReference type="InterPro" id="IPR050266">
    <property type="entry name" value="AB_hydrolase_sf"/>
</dbReference>
<dbReference type="PRINTS" id="PR00412">
    <property type="entry name" value="EPOXHYDRLASE"/>
</dbReference>
<feature type="domain" description="AB hydrolase-1" evidence="1">
    <location>
        <begin position="22"/>
        <end position="244"/>
    </location>
</feature>
<dbReference type="Proteomes" id="UP000193834">
    <property type="component" value="Unassembled WGS sequence"/>
</dbReference>
<dbReference type="RefSeq" id="WP_085497327.1">
    <property type="nucleotide sequence ID" value="NZ_FXAZ01000006.1"/>
</dbReference>
<gene>
    <name evidence="2" type="ORF">SAMN06295960_4057</name>
</gene>
<dbReference type="AlphaFoldDB" id="A0A1X7LQH5"/>
<dbReference type="SUPFAM" id="SSF53474">
    <property type="entry name" value="alpha/beta-Hydrolases"/>
    <property type="match status" value="1"/>
</dbReference>
<evidence type="ECO:0000313" key="3">
    <source>
        <dbReference type="Proteomes" id="UP000193834"/>
    </source>
</evidence>
<dbReference type="GO" id="GO:0003824">
    <property type="term" value="F:catalytic activity"/>
    <property type="evidence" value="ECO:0007669"/>
    <property type="project" value="InterPro"/>
</dbReference>
<dbReference type="Gene3D" id="3.40.50.1820">
    <property type="entry name" value="alpha/beta hydrolase"/>
    <property type="match status" value="1"/>
</dbReference>
<protein>
    <submittedName>
        <fullName evidence="2">Pimeloyl-ACP methyl ester carboxylesterase</fullName>
    </submittedName>
</protein>
<dbReference type="InterPro" id="IPR000639">
    <property type="entry name" value="Epox_hydrolase-like"/>
</dbReference>
<dbReference type="InterPro" id="IPR000073">
    <property type="entry name" value="AB_hydrolase_1"/>
</dbReference>
<dbReference type="InterPro" id="IPR029058">
    <property type="entry name" value="AB_hydrolase_fold"/>
</dbReference>
<dbReference type="STRING" id="1852522.SAMN06295960_4057"/>
<accession>A0A1X7LQH5</accession>
<evidence type="ECO:0000259" key="1">
    <source>
        <dbReference type="Pfam" id="PF00561"/>
    </source>
</evidence>
<sequence length="266" mass="28914">MTNVQLNHGFHIHVTEQGAGVPVILLHGFCGSGGYFASIKESLSKHCRVILPDLRGHGKSAAPNGPYTIEEMADDIIQVADKLQLNQFVLLGHSLGGYIALSAAERYADRLLGFGLIHSNGYPDTDEGKAGRLQAIKNIQTEGMAAFINALVPTLFNPDRLDALKGEVQAAVQIGYHTPPQGAIGASLAMRERKDRRQVMEDTDVPLLLVAGRKDLKMPPEKLFTTSREGVSSHIIENAGHMSMQETPEELVSIIQSFVKERVEAV</sequence>
<dbReference type="OrthoDB" id="252464at2"/>